<name>A0A1E3WAZ3_9HYPH</name>
<dbReference type="RefSeq" id="WP_069623853.1">
    <property type="nucleotide sequence ID" value="NZ_LPWD01000192.1"/>
</dbReference>
<evidence type="ECO:0000256" key="4">
    <source>
        <dbReference type="ARBA" id="ARBA00023136"/>
    </source>
</evidence>
<dbReference type="OrthoDB" id="9814591at2"/>
<dbReference type="Pfam" id="PF02618">
    <property type="entry name" value="YceG"/>
    <property type="match status" value="1"/>
</dbReference>
<dbReference type="NCBIfam" id="TIGR00247">
    <property type="entry name" value="endolytic transglycosylase MltG"/>
    <property type="match status" value="1"/>
</dbReference>
<dbReference type="PANTHER" id="PTHR30518">
    <property type="entry name" value="ENDOLYTIC MUREIN TRANSGLYCOSYLASE"/>
    <property type="match status" value="1"/>
</dbReference>
<keyword evidence="3" id="KW-1133">Transmembrane helix</keyword>
<dbReference type="GO" id="GO:0071555">
    <property type="term" value="P:cell wall organization"/>
    <property type="evidence" value="ECO:0007669"/>
    <property type="project" value="UniProtKB-KW"/>
</dbReference>
<keyword evidence="2" id="KW-0812">Transmembrane</keyword>
<sequence>MSTVLVVPKGESTTGIADRLAAEGVIADRRIFMTSIFYFMHLKGQGTLKAGEYQFDKHASMRQVLDTLVEGKSIQYRVTFPEGWTSQQIVERLAANPELDGPVPEVPAEGSLLPDTYSFGSKDTRQDIVQRMQVAHDKFLANVWQERDPDIMVKTPEEAVILASIVEKETGIAEERPRIASVFHNRLRKGMRLQSDPTIIYGIFGARACAITRSRRKSSSVKTLITPTRSTACRPRRSAIPAARRSRPF</sequence>
<dbReference type="PANTHER" id="PTHR30518:SF2">
    <property type="entry name" value="ENDOLYTIC MUREIN TRANSGLYCOSYLASE"/>
    <property type="match status" value="1"/>
</dbReference>
<dbReference type="Gene3D" id="3.30.1490.480">
    <property type="entry name" value="Endolytic murein transglycosylase"/>
    <property type="match status" value="1"/>
</dbReference>
<keyword evidence="5" id="KW-0456">Lyase</keyword>
<evidence type="ECO:0000256" key="1">
    <source>
        <dbReference type="ARBA" id="ARBA00022475"/>
    </source>
</evidence>
<evidence type="ECO:0000256" key="5">
    <source>
        <dbReference type="ARBA" id="ARBA00023239"/>
    </source>
</evidence>
<evidence type="ECO:0000256" key="6">
    <source>
        <dbReference type="ARBA" id="ARBA00023316"/>
    </source>
</evidence>
<dbReference type="EMBL" id="LPWD01000192">
    <property type="protein sequence ID" value="ODS02956.1"/>
    <property type="molecule type" value="Genomic_DNA"/>
</dbReference>
<dbReference type="AlphaFoldDB" id="A0A1E3WAZ3"/>
<proteinExistence type="predicted"/>
<accession>A0A1E3WAZ3</accession>
<dbReference type="GO" id="GO:0016829">
    <property type="term" value="F:lyase activity"/>
    <property type="evidence" value="ECO:0007669"/>
    <property type="project" value="UniProtKB-KW"/>
</dbReference>
<keyword evidence="4" id="KW-0472">Membrane</keyword>
<evidence type="ECO:0000313" key="8">
    <source>
        <dbReference type="Proteomes" id="UP000095042"/>
    </source>
</evidence>
<reference evidence="7 8" key="1">
    <citation type="journal article" date="2016" name="Environ. Microbiol.">
        <title>New Methyloceanibacter diversity from North Sea sediments includes methanotroph containing solely the soluble methane monooxygenase.</title>
        <authorList>
            <person name="Vekeman B."/>
            <person name="Kerckhof F.M."/>
            <person name="Cremers G."/>
            <person name="de Vos P."/>
            <person name="Vandamme P."/>
            <person name="Boon N."/>
            <person name="Op den Camp H.J."/>
            <person name="Heylen K."/>
        </authorList>
    </citation>
    <scope>NUCLEOTIDE SEQUENCE [LARGE SCALE GENOMIC DNA]</scope>
    <source>
        <strain evidence="7 8">R-67177</strain>
    </source>
</reference>
<keyword evidence="6" id="KW-0961">Cell wall biogenesis/degradation</keyword>
<evidence type="ECO:0008006" key="9">
    <source>
        <dbReference type="Google" id="ProtNLM"/>
    </source>
</evidence>
<evidence type="ECO:0000313" key="7">
    <source>
        <dbReference type="EMBL" id="ODS02956.1"/>
    </source>
</evidence>
<evidence type="ECO:0000256" key="3">
    <source>
        <dbReference type="ARBA" id="ARBA00022989"/>
    </source>
</evidence>
<comment type="caution">
    <text evidence="7">The sequence shown here is derived from an EMBL/GenBank/DDBJ whole genome shotgun (WGS) entry which is preliminary data.</text>
</comment>
<protein>
    <recommendedName>
        <fullName evidence="9">Aminodeoxychorismate lyase</fullName>
    </recommendedName>
</protein>
<keyword evidence="8" id="KW-1185">Reference proteome</keyword>
<dbReference type="Proteomes" id="UP000095042">
    <property type="component" value="Unassembled WGS sequence"/>
</dbReference>
<organism evidence="7 8">
    <name type="scientific">Methyloceanibacter marginalis</name>
    <dbReference type="NCBI Taxonomy" id="1774971"/>
    <lineage>
        <taxon>Bacteria</taxon>
        <taxon>Pseudomonadati</taxon>
        <taxon>Pseudomonadota</taxon>
        <taxon>Alphaproteobacteria</taxon>
        <taxon>Hyphomicrobiales</taxon>
        <taxon>Hyphomicrobiaceae</taxon>
        <taxon>Methyloceanibacter</taxon>
    </lineage>
</organism>
<evidence type="ECO:0000256" key="2">
    <source>
        <dbReference type="ARBA" id="ARBA00022692"/>
    </source>
</evidence>
<dbReference type="InterPro" id="IPR003770">
    <property type="entry name" value="MLTG-like"/>
</dbReference>
<keyword evidence="1" id="KW-1003">Cell membrane</keyword>
<gene>
    <name evidence="7" type="ORF">AUC71_12455</name>
</gene>